<dbReference type="GO" id="GO:0006163">
    <property type="term" value="P:purine nucleotide metabolic process"/>
    <property type="evidence" value="ECO:0007669"/>
    <property type="project" value="UniProtKB-ARBA"/>
</dbReference>
<dbReference type="SUPFAM" id="SSF52402">
    <property type="entry name" value="Adenine nucleotide alpha hydrolases-like"/>
    <property type="match status" value="1"/>
</dbReference>
<dbReference type="Proteomes" id="UP000177078">
    <property type="component" value="Unassembled WGS sequence"/>
</dbReference>
<evidence type="ECO:0000313" key="3">
    <source>
        <dbReference type="Proteomes" id="UP000177078"/>
    </source>
</evidence>
<gene>
    <name evidence="2" type="ORF">A3F15_00325</name>
</gene>
<dbReference type="InterPro" id="IPR014729">
    <property type="entry name" value="Rossmann-like_a/b/a_fold"/>
</dbReference>
<dbReference type="Pfam" id="PF02540">
    <property type="entry name" value="NAD_synthase"/>
    <property type="match status" value="1"/>
</dbReference>
<protein>
    <recommendedName>
        <fullName evidence="1">NAD/GMP synthase domain-containing protein</fullName>
    </recommendedName>
</protein>
<dbReference type="STRING" id="1802457.A3F15_00325"/>
<dbReference type="InterPro" id="IPR022310">
    <property type="entry name" value="NAD/GMP_synthase"/>
</dbReference>
<comment type="caution">
    <text evidence="2">The sequence shown here is derived from an EMBL/GenBank/DDBJ whole genome shotgun (WGS) entry which is preliminary data.</text>
</comment>
<sequence>MDTSDPDIFFDKKGICNHCARYEKVSNSVLSKNNLESIIEKIKKSGQGKKYDCIIGLSGGVDSSMVAYVVKQHGLRPLAIHVDNGWNSELSVANIEKIVKNLKIDFRTYVIDWEEFKDLQLAFLKSSESNIEIPTDHAIVAALYKTAIEFNVKYILHGGNLKTEAIMPFAWGYDAKDLKHLRAIHTLFGRKRLKTFPTLSIWSIFYYTLIKKIRYIGILNYIEYEKDKAKVILRNELGWREYGKKHEESIFTRFFQNYILPKKFGIDKRRAHFSTLINSGQMTKEDALGEMGKPLYESANIENEEKEYVIKKLDLTSKKFEEIMMSPPKSYKSYPNDDVFIKKLVFLYVFIKKLLIK</sequence>
<evidence type="ECO:0000259" key="1">
    <source>
        <dbReference type="Pfam" id="PF02540"/>
    </source>
</evidence>
<reference evidence="2 3" key="1">
    <citation type="journal article" date="2016" name="Nat. Commun.">
        <title>Thousands of microbial genomes shed light on interconnected biogeochemical processes in an aquifer system.</title>
        <authorList>
            <person name="Anantharaman K."/>
            <person name="Brown C.T."/>
            <person name="Hug L.A."/>
            <person name="Sharon I."/>
            <person name="Castelle C.J."/>
            <person name="Probst A.J."/>
            <person name="Thomas B.C."/>
            <person name="Singh A."/>
            <person name="Wilkins M.J."/>
            <person name="Karaoz U."/>
            <person name="Brodie E.L."/>
            <person name="Williams K.H."/>
            <person name="Hubbard S.S."/>
            <person name="Banfield J.F."/>
        </authorList>
    </citation>
    <scope>NUCLEOTIDE SEQUENCE [LARGE SCALE GENOMIC DNA]</scope>
</reference>
<organism evidence="2 3">
    <name type="scientific">Candidatus Wildermuthbacteria bacterium RIFCSPHIGHO2_12_FULL_40_12</name>
    <dbReference type="NCBI Taxonomy" id="1802457"/>
    <lineage>
        <taxon>Bacteria</taxon>
        <taxon>Candidatus Wildermuthiibacteriota</taxon>
    </lineage>
</organism>
<evidence type="ECO:0000313" key="2">
    <source>
        <dbReference type="EMBL" id="OHA70198.1"/>
    </source>
</evidence>
<proteinExistence type="predicted"/>
<dbReference type="NCBIfam" id="TIGR03573">
    <property type="entry name" value="WbuX"/>
    <property type="match status" value="1"/>
</dbReference>
<dbReference type="EMBL" id="MHUC01000035">
    <property type="protein sequence ID" value="OHA70198.1"/>
    <property type="molecule type" value="Genomic_DNA"/>
</dbReference>
<dbReference type="AlphaFoldDB" id="A0A1G2RCE6"/>
<accession>A0A1G2RCE6</accession>
<dbReference type="Gene3D" id="3.40.50.620">
    <property type="entry name" value="HUPs"/>
    <property type="match status" value="1"/>
</dbReference>
<feature type="domain" description="NAD/GMP synthase" evidence="1">
    <location>
        <begin position="37"/>
        <end position="112"/>
    </location>
</feature>
<name>A0A1G2RCE6_9BACT</name>
<dbReference type="InterPro" id="IPR020022">
    <property type="entry name" value="N-acetyl_sugar_amidoTrfase"/>
</dbReference>